<dbReference type="PANTHER" id="PTHR44688">
    <property type="entry name" value="DNA-BINDING TRANSCRIPTIONAL ACTIVATOR DEVR_DOSR"/>
    <property type="match status" value="1"/>
</dbReference>
<accession>A0A3E1RCU5</accession>
<dbReference type="InterPro" id="IPR059106">
    <property type="entry name" value="WHD_MalT"/>
</dbReference>
<dbReference type="GO" id="GO:0003677">
    <property type="term" value="F:DNA binding"/>
    <property type="evidence" value="ECO:0007669"/>
    <property type="project" value="UniProtKB-KW"/>
</dbReference>
<dbReference type="Pfam" id="PF00196">
    <property type="entry name" value="GerE"/>
    <property type="match status" value="1"/>
</dbReference>
<dbReference type="Gene3D" id="1.25.40.10">
    <property type="entry name" value="Tetratricopeptide repeat domain"/>
    <property type="match status" value="1"/>
</dbReference>
<evidence type="ECO:0000256" key="2">
    <source>
        <dbReference type="ARBA" id="ARBA00023125"/>
    </source>
</evidence>
<evidence type="ECO:0000256" key="4">
    <source>
        <dbReference type="SAM" id="SignalP"/>
    </source>
</evidence>
<dbReference type="InterPro" id="IPR000792">
    <property type="entry name" value="Tscrpt_reg_LuxR_C"/>
</dbReference>
<dbReference type="Gene3D" id="1.10.10.10">
    <property type="entry name" value="Winged helix-like DNA-binding domain superfamily/Winged helix DNA-binding domain"/>
    <property type="match status" value="1"/>
</dbReference>
<dbReference type="SUPFAM" id="SSF46894">
    <property type="entry name" value="C-terminal effector domain of the bipartite response regulators"/>
    <property type="match status" value="1"/>
</dbReference>
<gene>
    <name evidence="6" type="ORF">DIC66_08540</name>
</gene>
<keyword evidence="4" id="KW-0732">Signal</keyword>
<dbReference type="GO" id="GO:0006355">
    <property type="term" value="P:regulation of DNA-templated transcription"/>
    <property type="evidence" value="ECO:0007669"/>
    <property type="project" value="InterPro"/>
</dbReference>
<dbReference type="SMART" id="SM00421">
    <property type="entry name" value="HTH_LUXR"/>
    <property type="match status" value="1"/>
</dbReference>
<evidence type="ECO:0000313" key="7">
    <source>
        <dbReference type="Proteomes" id="UP000260665"/>
    </source>
</evidence>
<dbReference type="Gene3D" id="3.40.50.300">
    <property type="entry name" value="P-loop containing nucleotide triphosphate hydrolases"/>
    <property type="match status" value="1"/>
</dbReference>
<feature type="signal peptide" evidence="4">
    <location>
        <begin position="1"/>
        <end position="25"/>
    </location>
</feature>
<keyword evidence="2" id="KW-0238">DNA-binding</keyword>
<dbReference type="PANTHER" id="PTHR44688:SF16">
    <property type="entry name" value="DNA-BINDING TRANSCRIPTIONAL ACTIVATOR DEVR_DOSR"/>
    <property type="match status" value="1"/>
</dbReference>
<dbReference type="InterPro" id="IPR036388">
    <property type="entry name" value="WH-like_DNA-bd_sf"/>
</dbReference>
<keyword evidence="7" id="KW-1185">Reference proteome</keyword>
<dbReference type="SUPFAM" id="SSF52540">
    <property type="entry name" value="P-loop containing nucleoside triphosphate hydrolases"/>
    <property type="match status" value="1"/>
</dbReference>
<dbReference type="InterPro" id="IPR016032">
    <property type="entry name" value="Sig_transdc_resp-reg_C-effctor"/>
</dbReference>
<dbReference type="PROSITE" id="PS50043">
    <property type="entry name" value="HTH_LUXR_2"/>
    <property type="match status" value="1"/>
</dbReference>
<dbReference type="SUPFAM" id="SSF48452">
    <property type="entry name" value="TPR-like"/>
    <property type="match status" value="1"/>
</dbReference>
<dbReference type="PROSITE" id="PS00622">
    <property type="entry name" value="HTH_LUXR_1"/>
    <property type="match status" value="1"/>
</dbReference>
<dbReference type="Proteomes" id="UP000260665">
    <property type="component" value="Unassembled WGS sequence"/>
</dbReference>
<dbReference type="CDD" id="cd06170">
    <property type="entry name" value="LuxR_C_like"/>
    <property type="match status" value="1"/>
</dbReference>
<dbReference type="EMBL" id="QFZK01000004">
    <property type="protein sequence ID" value="RFO97179.1"/>
    <property type="molecule type" value="Genomic_DNA"/>
</dbReference>
<dbReference type="InterPro" id="IPR027417">
    <property type="entry name" value="P-loop_NTPase"/>
</dbReference>
<dbReference type="Pfam" id="PF25873">
    <property type="entry name" value="WHD_MalT"/>
    <property type="match status" value="1"/>
</dbReference>
<feature type="domain" description="HTH luxR-type" evidence="5">
    <location>
        <begin position="822"/>
        <end position="887"/>
    </location>
</feature>
<proteinExistence type="predicted"/>
<evidence type="ECO:0000313" key="6">
    <source>
        <dbReference type="EMBL" id="RFO97179.1"/>
    </source>
</evidence>
<organism evidence="6 7">
    <name type="scientific">Rhodoferax lacus</name>
    <dbReference type="NCBI Taxonomy" id="2184758"/>
    <lineage>
        <taxon>Bacteria</taxon>
        <taxon>Pseudomonadati</taxon>
        <taxon>Pseudomonadota</taxon>
        <taxon>Betaproteobacteria</taxon>
        <taxon>Burkholderiales</taxon>
        <taxon>Comamonadaceae</taxon>
        <taxon>Rhodoferax</taxon>
    </lineage>
</organism>
<evidence type="ECO:0000259" key="5">
    <source>
        <dbReference type="PROSITE" id="PS50043"/>
    </source>
</evidence>
<protein>
    <submittedName>
        <fullName evidence="6">LuxR family transcriptional regulator</fullName>
    </submittedName>
</protein>
<dbReference type="InterPro" id="IPR041617">
    <property type="entry name" value="TPR_MalT"/>
</dbReference>
<comment type="caution">
    <text evidence="6">The sequence shown here is derived from an EMBL/GenBank/DDBJ whole genome shotgun (WGS) entry which is preliminary data.</text>
</comment>
<name>A0A3E1RCU5_9BURK</name>
<evidence type="ECO:0000256" key="3">
    <source>
        <dbReference type="ARBA" id="ARBA00023163"/>
    </source>
</evidence>
<evidence type="ECO:0000256" key="1">
    <source>
        <dbReference type="ARBA" id="ARBA00023015"/>
    </source>
</evidence>
<feature type="chain" id="PRO_5017606959" evidence="4">
    <location>
        <begin position="26"/>
        <end position="889"/>
    </location>
</feature>
<sequence>MHPKPYQVPTCVVWLMRLPMSTALLATKFFAPPRPAHDVARPLLTQRLDAGLSRKVTLVCAAAGFGKSTLVSQWAQDCPVPSAWLSLDGDDRDPHRFLIYVAGSLESVSHTVGVGLAAMLRGSPPASVETVLTLLVNQLAKVPGRLVLVLDDYHLAASAAVNEALAFLIDHMPAQLHVVIASREEPAIALGRLRANGQLTEIRQQDLRFGLEEAAAFFNQDGDVRLTSAQVQALEARTEGWISGLKLAAISLHQHQNPQSFIASFTGSHHFVQDYLMEEVLHQQPEEVQAFLLRTSVLDRLCGPLCDAVLQTQGGEHILHQLDRAGLFIVPLDSERRWYRYHHLFSELLRQRLGHREVVEPLHRRASQWYEAEGLELEAFQQATLAQDITGALRLIEGKGMPLYFRGVTAPVVHWLASQTPATLNRHPFLWVVYSWSLLFAGQPAQLEDKLLAAEAALPGRPQDARTADTQGQIAVLRAWLAVYRNDAKTIHAQASAALALLNPENRPARTAAQCALGVALMFRGERARASVAFAEVIGAGLASGNVMFSAVAGTALAGIQASQYQLQAAAASYREAIQMVGDPSHVLGFEAHLGLANIVYDWNALDEAQTLALLCSALVHQAKSQTEIGADLLQARLLSAQGEDTQALALLARTHGLNTAGPLTDRLREAADLQVLLLLRQGDVYAAALLAQAHQLPLGLARSLLAQGQGLQALEVIQGHRRRVESELRTRDALQAMVLEALVLHAMEHLDQALALLRACVTQAQSQGTIRLFVDEGAPMQTLLSQLRDDKGVAGHVAQLLAAFGTQTTQQPVAPQTAASSHLPLGDFSSRELEILRLIQQGHSNQTIGERLFVSLSTVKWHNQNIFAKLDVQRRTEAVARAIELKLL</sequence>
<keyword evidence="1" id="KW-0805">Transcription regulation</keyword>
<dbReference type="InterPro" id="IPR011990">
    <property type="entry name" value="TPR-like_helical_dom_sf"/>
</dbReference>
<reference evidence="6 7" key="1">
    <citation type="submission" date="2018-05" db="EMBL/GenBank/DDBJ databases">
        <title>Rhodoferax soyangensis sp.nov., isolated from an oligotrophic freshwater lake.</title>
        <authorList>
            <person name="Park M."/>
        </authorList>
    </citation>
    <scope>NUCLEOTIDE SEQUENCE [LARGE SCALE GENOMIC DNA]</scope>
    <source>
        <strain evidence="6 7">IMCC26218</strain>
    </source>
</reference>
<dbReference type="Pfam" id="PF17874">
    <property type="entry name" value="TPR_MalT"/>
    <property type="match status" value="1"/>
</dbReference>
<keyword evidence="3" id="KW-0804">Transcription</keyword>
<dbReference type="PRINTS" id="PR00038">
    <property type="entry name" value="HTHLUXR"/>
</dbReference>
<dbReference type="AlphaFoldDB" id="A0A3E1RCU5"/>